<dbReference type="SUPFAM" id="SSF48726">
    <property type="entry name" value="Immunoglobulin"/>
    <property type="match status" value="2"/>
</dbReference>
<keyword evidence="3" id="KW-1185">Reference proteome</keyword>
<gene>
    <name evidence="2" type="ORF">O3P69_009615</name>
</gene>
<dbReference type="Pfam" id="PF13927">
    <property type="entry name" value="Ig_3"/>
    <property type="match status" value="1"/>
</dbReference>
<name>A0AAW0SVJ3_SCYPA</name>
<evidence type="ECO:0000313" key="3">
    <source>
        <dbReference type="Proteomes" id="UP001487740"/>
    </source>
</evidence>
<feature type="domain" description="Ig-like" evidence="1">
    <location>
        <begin position="1"/>
        <end position="79"/>
    </location>
</feature>
<comment type="caution">
    <text evidence="2">The sequence shown here is derived from an EMBL/GenBank/DDBJ whole genome shotgun (WGS) entry which is preliminary data.</text>
</comment>
<evidence type="ECO:0000313" key="2">
    <source>
        <dbReference type="EMBL" id="KAK8378989.1"/>
    </source>
</evidence>
<sequence>MPHNHGSSLTCWLPVHLHRIDSRNGPLTKSKHWSGLGDRAEFQVSPPQQGLAVKRIRDEDEGEYRCRVDFGSSPTRNLRMKLQVVVPPQRVAILSEAGLEVSGVIGPYPVKENLKLTCQASGGRPPPEVTWWHEGSLIDDLSENTTTQVIRNTLTLPNLSRQHLYRVITCSAANSNMTRPLNTSVTLDMSCEWRQGGVGGVGG</sequence>
<reference evidence="2 3" key="1">
    <citation type="submission" date="2023-03" db="EMBL/GenBank/DDBJ databases">
        <title>High-quality genome of Scylla paramamosain provides insights in environmental adaptation.</title>
        <authorList>
            <person name="Zhang L."/>
        </authorList>
    </citation>
    <scope>NUCLEOTIDE SEQUENCE [LARGE SCALE GENOMIC DNA]</scope>
    <source>
        <strain evidence="2">LZ_2023a</strain>
        <tissue evidence="2">Muscle</tissue>
    </source>
</reference>
<feature type="domain" description="Ig-like" evidence="1">
    <location>
        <begin position="88"/>
        <end position="186"/>
    </location>
</feature>
<dbReference type="Gene3D" id="2.60.40.10">
    <property type="entry name" value="Immunoglobulins"/>
    <property type="match status" value="2"/>
</dbReference>
<dbReference type="EMBL" id="JARAKH010000044">
    <property type="protein sequence ID" value="KAK8378989.1"/>
    <property type="molecule type" value="Genomic_DNA"/>
</dbReference>
<proteinExistence type="predicted"/>
<dbReference type="AlphaFoldDB" id="A0AAW0SVJ3"/>
<dbReference type="Proteomes" id="UP001487740">
    <property type="component" value="Unassembled WGS sequence"/>
</dbReference>
<dbReference type="InterPro" id="IPR007110">
    <property type="entry name" value="Ig-like_dom"/>
</dbReference>
<dbReference type="PANTHER" id="PTHR23278">
    <property type="entry name" value="SIDESTEP PROTEIN"/>
    <property type="match status" value="1"/>
</dbReference>
<dbReference type="InterPro" id="IPR036179">
    <property type="entry name" value="Ig-like_dom_sf"/>
</dbReference>
<organism evidence="2 3">
    <name type="scientific">Scylla paramamosain</name>
    <name type="common">Mud crab</name>
    <dbReference type="NCBI Taxonomy" id="85552"/>
    <lineage>
        <taxon>Eukaryota</taxon>
        <taxon>Metazoa</taxon>
        <taxon>Ecdysozoa</taxon>
        <taxon>Arthropoda</taxon>
        <taxon>Crustacea</taxon>
        <taxon>Multicrustacea</taxon>
        <taxon>Malacostraca</taxon>
        <taxon>Eumalacostraca</taxon>
        <taxon>Eucarida</taxon>
        <taxon>Decapoda</taxon>
        <taxon>Pleocyemata</taxon>
        <taxon>Brachyura</taxon>
        <taxon>Eubrachyura</taxon>
        <taxon>Portunoidea</taxon>
        <taxon>Portunidae</taxon>
        <taxon>Portuninae</taxon>
        <taxon>Scylla</taxon>
    </lineage>
</organism>
<dbReference type="PROSITE" id="PS50835">
    <property type="entry name" value="IG_LIKE"/>
    <property type="match status" value="2"/>
</dbReference>
<evidence type="ECO:0000259" key="1">
    <source>
        <dbReference type="PROSITE" id="PS50835"/>
    </source>
</evidence>
<accession>A0AAW0SVJ3</accession>
<protein>
    <recommendedName>
        <fullName evidence="1">Ig-like domain-containing protein</fullName>
    </recommendedName>
</protein>
<dbReference type="InterPro" id="IPR013783">
    <property type="entry name" value="Ig-like_fold"/>
</dbReference>
<dbReference type="PANTHER" id="PTHR23278:SF19">
    <property type="entry name" value="OBSCURIN"/>
    <property type="match status" value="1"/>
</dbReference>